<evidence type="ECO:0000256" key="1">
    <source>
        <dbReference type="SAM" id="MobiDB-lite"/>
    </source>
</evidence>
<feature type="region of interest" description="Disordered" evidence="1">
    <location>
        <begin position="435"/>
        <end position="467"/>
    </location>
</feature>
<dbReference type="InterPro" id="IPR017956">
    <property type="entry name" value="AT_hook_DNA-bd_motif"/>
</dbReference>
<evidence type="ECO:0000313" key="2">
    <source>
        <dbReference type="EMBL" id="KAF2744072.1"/>
    </source>
</evidence>
<accession>A0A6A6V0K9</accession>
<dbReference type="SMART" id="SM00384">
    <property type="entry name" value="AT_hook"/>
    <property type="match status" value="2"/>
</dbReference>
<gene>
    <name evidence="2" type="ORF">M011DRAFT_470736</name>
</gene>
<dbReference type="GO" id="GO:0003677">
    <property type="term" value="F:DNA binding"/>
    <property type="evidence" value="ECO:0007669"/>
    <property type="project" value="InterPro"/>
</dbReference>
<feature type="region of interest" description="Disordered" evidence="1">
    <location>
        <begin position="1"/>
        <end position="64"/>
    </location>
</feature>
<organism evidence="2 3">
    <name type="scientific">Sporormia fimetaria CBS 119925</name>
    <dbReference type="NCBI Taxonomy" id="1340428"/>
    <lineage>
        <taxon>Eukaryota</taxon>
        <taxon>Fungi</taxon>
        <taxon>Dikarya</taxon>
        <taxon>Ascomycota</taxon>
        <taxon>Pezizomycotina</taxon>
        <taxon>Dothideomycetes</taxon>
        <taxon>Pleosporomycetidae</taxon>
        <taxon>Pleosporales</taxon>
        <taxon>Sporormiaceae</taxon>
        <taxon>Sporormia</taxon>
    </lineage>
</organism>
<sequence length="1143" mass="124716">MAPTPRGRSVFQDDDHNRSYESSPDPLNASLTSHRPLTPLLKEMRASRTPRASASPVKGRSPQNIAAQLARFVSPSKSMVMNTGRQGSASPWRIKVTVQAEPEGTEEQNAASPTVTHVERRMTTKVPLKDDSATPVKRRGRPRKSSVAASASSKRSGTPVKRRGTPIKPSEQKPAGLEEDIGADLLPNEAAPSPAKRKVGRPKKQKGKVGRPRKVTIKEPSPEQDADSRSVSGEHVDEPSVRTAAATPQRRAQLGGRRGKRTLLEYEESAILDTPPETELRKRLKSRKGTPHSKAIVSPTEMSEDENDVGAPFQINEEGHDAATDDTELMDDTMALEARLDHLQKGTGDDIDEDAAYTFDEGTTRMPDDTTVIDSEHFSMISVDSLPCKVPATAANLAGTPASAMDPPPHEPASSGSKKRRLPLHSDGEERFITPAVNLRSPSQPPPLEQPRVSPSTLEPHQREPAVKAAAVLQEAVDPEHVTTPRVLKKRKISLEDIFSGFSDGTRKELQSRLRLGQRMAGSGDVTSGLQPSDAGNHQPSNGGPPLEFPGEARRLSQPTPENEVNEQEQQNEYPDEIDVANASSVAQQQVSQLLSPALSEDEMDWQADPTSLVAETDGPKDMVTAAVVEGQEIRAARIYLEGEDVEGEPLVTAVGEGGHKIQGSEIYVVAGEGEDLEYSDIWQEEASRSSVDETTEKQRSNKTAVRGHVGSRLASQNRLGHDNPRKTSEAITTQPAVTERLTASPSSGPKAPVPNSTTATKKAALAPDPVNQQEESDEDGDTGLFFHSEKTNVYQRRTRRHKIPAGVNDDMEIDIDDIFTVNAEGETGHSLQARPAVRSANDAPKAAPQNTHRRFDISESLGDLGNIPTSPSPVKSPPSLSSHTGIRNSSAQSKPQSRSYPSPKDSMEGHRKQPGTARPNPFRATPPSIRLIESSPLKSSPLRNVHSSPEFDPDNTATSEPSDIRQIHREMSTQPGLPMHPVTARFSPLPRVEPWTKSHYKTLNALHKLYRRQPSLFTPRPADPSDFNSLLLSAFLETASKPFVGAHYQCWGYSASMTEKLVVVAAVFMQLLTLESAEEYERTTGNIFERGDVGPREDGLLIDHEEVMKRLATVVMGERLRADEKKGVVVDKSGEMKVRFRQ</sequence>
<feature type="compositionally biased region" description="Basic and acidic residues" evidence="1">
    <location>
        <begin position="720"/>
        <end position="729"/>
    </location>
</feature>
<feature type="compositionally biased region" description="Polar residues" evidence="1">
    <location>
        <begin position="730"/>
        <end position="748"/>
    </location>
</feature>
<feature type="compositionally biased region" description="Polar residues" evidence="1">
    <location>
        <begin position="525"/>
        <end position="542"/>
    </location>
</feature>
<feature type="region of interest" description="Disordered" evidence="1">
    <location>
        <begin position="399"/>
        <end position="423"/>
    </location>
</feature>
<dbReference type="Proteomes" id="UP000799440">
    <property type="component" value="Unassembled WGS sequence"/>
</dbReference>
<keyword evidence="3" id="KW-1185">Reference proteome</keyword>
<feature type="compositionally biased region" description="Polar residues" evidence="1">
    <location>
        <begin position="937"/>
        <end position="948"/>
    </location>
</feature>
<feature type="compositionally biased region" description="Low complexity" evidence="1">
    <location>
        <begin position="242"/>
        <end position="253"/>
    </location>
</feature>
<feature type="region of interest" description="Disordered" evidence="1">
    <location>
        <begin position="520"/>
        <end position="572"/>
    </location>
</feature>
<feature type="compositionally biased region" description="Polar residues" evidence="1">
    <location>
        <begin position="884"/>
        <end position="901"/>
    </location>
</feature>
<dbReference type="OrthoDB" id="3946221at2759"/>
<feature type="compositionally biased region" description="Basic and acidic residues" evidence="1">
    <location>
        <begin position="686"/>
        <end position="700"/>
    </location>
</feature>
<feature type="region of interest" description="Disordered" evidence="1">
    <location>
        <begin position="826"/>
        <end position="963"/>
    </location>
</feature>
<feature type="compositionally biased region" description="Basic residues" evidence="1">
    <location>
        <begin position="195"/>
        <end position="215"/>
    </location>
</feature>
<feature type="region of interest" description="Disordered" evidence="1">
    <location>
        <begin position="685"/>
        <end position="789"/>
    </location>
</feature>
<name>A0A6A6V0K9_9PLEO</name>
<dbReference type="EMBL" id="MU006591">
    <property type="protein sequence ID" value="KAF2744072.1"/>
    <property type="molecule type" value="Genomic_DNA"/>
</dbReference>
<feature type="compositionally biased region" description="Basic and acidic residues" evidence="1">
    <location>
        <begin position="117"/>
        <end position="132"/>
    </location>
</feature>
<evidence type="ECO:0000313" key="3">
    <source>
        <dbReference type="Proteomes" id="UP000799440"/>
    </source>
</evidence>
<dbReference type="AlphaFoldDB" id="A0A6A6V0K9"/>
<feature type="compositionally biased region" description="Low complexity" evidence="1">
    <location>
        <begin position="145"/>
        <end position="156"/>
    </location>
</feature>
<feature type="region of interest" description="Disordered" evidence="1">
    <location>
        <begin position="98"/>
        <end position="307"/>
    </location>
</feature>
<feature type="compositionally biased region" description="Basic residues" evidence="1">
    <location>
        <begin position="282"/>
        <end position="291"/>
    </location>
</feature>
<reference evidence="2" key="1">
    <citation type="journal article" date="2020" name="Stud. Mycol.">
        <title>101 Dothideomycetes genomes: a test case for predicting lifestyles and emergence of pathogens.</title>
        <authorList>
            <person name="Haridas S."/>
            <person name="Albert R."/>
            <person name="Binder M."/>
            <person name="Bloem J."/>
            <person name="Labutti K."/>
            <person name="Salamov A."/>
            <person name="Andreopoulos B."/>
            <person name="Baker S."/>
            <person name="Barry K."/>
            <person name="Bills G."/>
            <person name="Bluhm B."/>
            <person name="Cannon C."/>
            <person name="Castanera R."/>
            <person name="Culley D."/>
            <person name="Daum C."/>
            <person name="Ezra D."/>
            <person name="Gonzalez J."/>
            <person name="Henrissat B."/>
            <person name="Kuo A."/>
            <person name="Liang C."/>
            <person name="Lipzen A."/>
            <person name="Lutzoni F."/>
            <person name="Magnuson J."/>
            <person name="Mondo S."/>
            <person name="Nolan M."/>
            <person name="Ohm R."/>
            <person name="Pangilinan J."/>
            <person name="Park H.-J."/>
            <person name="Ramirez L."/>
            <person name="Alfaro M."/>
            <person name="Sun H."/>
            <person name="Tritt A."/>
            <person name="Yoshinaga Y."/>
            <person name="Zwiers L.-H."/>
            <person name="Turgeon B."/>
            <person name="Goodwin S."/>
            <person name="Spatafora J."/>
            <person name="Crous P."/>
            <person name="Grigoriev I."/>
        </authorList>
    </citation>
    <scope>NUCLEOTIDE SEQUENCE</scope>
    <source>
        <strain evidence="2">CBS 119925</strain>
    </source>
</reference>
<protein>
    <submittedName>
        <fullName evidence="2">Uncharacterized protein</fullName>
    </submittedName>
</protein>
<proteinExistence type="predicted"/>
<feature type="compositionally biased region" description="Basic and acidic residues" evidence="1">
    <location>
        <begin position="216"/>
        <end position="240"/>
    </location>
</feature>